<sequence length="218" mass="24773">MLTTILEDIHIHGTAFIILALTTLLAIVAFKLRGDEIVEFSVPVPSEAKPGWRDGKTLDKPSLKVKFGFTFFVDTFQENPGYIQSYDPATGKLLDIIKAHTETDVSEALSKARHAQKMWARTTFSERRRVLKSLLNFIVKNQEEICWVSCRDTGKTFVDAKFGEIMVTCEKIRWTIKNGEKAISTQYQESPIIMPYKIPKIEFEPLGVVAALISWNYP</sequence>
<accession>A0ACA9K8Z8</accession>
<organism evidence="1 2">
    <name type="scientific">Acaulospora colombiana</name>
    <dbReference type="NCBI Taxonomy" id="27376"/>
    <lineage>
        <taxon>Eukaryota</taxon>
        <taxon>Fungi</taxon>
        <taxon>Fungi incertae sedis</taxon>
        <taxon>Mucoromycota</taxon>
        <taxon>Glomeromycotina</taxon>
        <taxon>Glomeromycetes</taxon>
        <taxon>Diversisporales</taxon>
        <taxon>Acaulosporaceae</taxon>
        <taxon>Acaulospora</taxon>
    </lineage>
</organism>
<dbReference type="Proteomes" id="UP000789525">
    <property type="component" value="Unassembled WGS sequence"/>
</dbReference>
<evidence type="ECO:0000313" key="2">
    <source>
        <dbReference type="Proteomes" id="UP000789525"/>
    </source>
</evidence>
<name>A0ACA9K8Z8_9GLOM</name>
<evidence type="ECO:0000313" key="1">
    <source>
        <dbReference type="EMBL" id="CAG8459741.1"/>
    </source>
</evidence>
<protein>
    <submittedName>
        <fullName evidence="1">11903_t:CDS:1</fullName>
    </submittedName>
</protein>
<comment type="caution">
    <text evidence="1">The sequence shown here is derived from an EMBL/GenBank/DDBJ whole genome shotgun (WGS) entry which is preliminary data.</text>
</comment>
<gene>
    <name evidence="1" type="ORF">ACOLOM_LOCUS1121</name>
</gene>
<dbReference type="EMBL" id="CAJVPT010001272">
    <property type="protein sequence ID" value="CAG8459741.1"/>
    <property type="molecule type" value="Genomic_DNA"/>
</dbReference>
<proteinExistence type="predicted"/>
<keyword evidence="2" id="KW-1185">Reference proteome</keyword>
<reference evidence="1" key="1">
    <citation type="submission" date="2021-06" db="EMBL/GenBank/DDBJ databases">
        <authorList>
            <person name="Kallberg Y."/>
            <person name="Tangrot J."/>
            <person name="Rosling A."/>
        </authorList>
    </citation>
    <scope>NUCLEOTIDE SEQUENCE</scope>
    <source>
        <strain evidence="1">CL356</strain>
    </source>
</reference>